<dbReference type="EC" id="4.3.2.7" evidence="1"/>
<evidence type="ECO:0000256" key="1">
    <source>
        <dbReference type="ARBA" id="ARBA00012344"/>
    </source>
</evidence>
<keyword evidence="2" id="KW-0456">Lyase</keyword>
<organism evidence="3 4">
    <name type="scientific">Methylobacterium trifolii</name>
    <dbReference type="NCBI Taxonomy" id="1003092"/>
    <lineage>
        <taxon>Bacteria</taxon>
        <taxon>Pseudomonadati</taxon>
        <taxon>Pseudomonadota</taxon>
        <taxon>Alphaproteobacteria</taxon>
        <taxon>Hyphomicrobiales</taxon>
        <taxon>Methylobacteriaceae</taxon>
        <taxon>Methylobacterium</taxon>
    </lineage>
</organism>
<dbReference type="Proteomes" id="UP001055057">
    <property type="component" value="Unassembled WGS sequence"/>
</dbReference>
<evidence type="ECO:0000256" key="2">
    <source>
        <dbReference type="ARBA" id="ARBA00023239"/>
    </source>
</evidence>
<dbReference type="PANTHER" id="PTHR12192">
    <property type="entry name" value="CATION TRANSPORT PROTEIN CHAC-RELATED"/>
    <property type="match status" value="1"/>
</dbReference>
<dbReference type="InterPro" id="IPR006840">
    <property type="entry name" value="ChaC"/>
</dbReference>
<gene>
    <name evidence="3" type="primary">chaC</name>
    <name evidence="3" type="ORF">MPOCJGCO_4598</name>
</gene>
<comment type="caution">
    <text evidence="3">The sequence shown here is derived from an EMBL/GenBank/DDBJ whole genome shotgun (WGS) entry which is preliminary data.</text>
</comment>
<evidence type="ECO:0000313" key="3">
    <source>
        <dbReference type="EMBL" id="GJE62465.1"/>
    </source>
</evidence>
<dbReference type="PANTHER" id="PTHR12192:SF2">
    <property type="entry name" value="GLUTATHIONE-SPECIFIC GAMMA-GLUTAMYLCYCLOTRANSFERASE 2"/>
    <property type="match status" value="1"/>
</dbReference>
<dbReference type="Pfam" id="PF04752">
    <property type="entry name" value="ChaC"/>
    <property type="match status" value="1"/>
</dbReference>
<dbReference type="SUPFAM" id="SSF110857">
    <property type="entry name" value="Gamma-glutamyl cyclotransferase-like"/>
    <property type="match status" value="1"/>
</dbReference>
<sequence length="234" mass="25845">MPRPLDLSLDLIARAHAVPVADDESALRLLTDEELGPGLDRIIEERAGGGDLWVFAYGSLMWRPEFSGAESRIGTVRGFHRRFCLLQRRFRGTPERPGFVLALDRGGLCKGVAFRLAGADLRETLMPVWRREMRGKGYVARWLPVETHGGTVSALTFLVNRASDRYSGRLTDTEIADKIASACGHMGPSAEYLFRTVEACARLGIHDRHLWSLQALVAERLRACEGGGAVATQD</sequence>
<protein>
    <recommendedName>
        <fullName evidence="1">glutathione-specific gamma-glutamylcyclotransferase</fullName>
        <ecNumber evidence="1">4.3.2.7</ecNumber>
    </recommendedName>
</protein>
<reference evidence="3" key="1">
    <citation type="journal article" date="2021" name="Front. Microbiol.">
        <title>Comprehensive Comparative Genomics and Phenotyping of Methylobacterium Species.</title>
        <authorList>
            <person name="Alessa O."/>
            <person name="Ogura Y."/>
            <person name="Fujitani Y."/>
            <person name="Takami H."/>
            <person name="Hayashi T."/>
            <person name="Sahin N."/>
            <person name="Tani A."/>
        </authorList>
    </citation>
    <scope>NUCLEOTIDE SEQUENCE</scope>
    <source>
        <strain evidence="3">DSM 23632</strain>
    </source>
</reference>
<proteinExistence type="predicted"/>
<keyword evidence="4" id="KW-1185">Reference proteome</keyword>
<dbReference type="CDD" id="cd06661">
    <property type="entry name" value="GGCT_like"/>
    <property type="match status" value="1"/>
</dbReference>
<name>A0ABQ4U9Q4_9HYPH</name>
<accession>A0ABQ4U9Q4</accession>
<dbReference type="InterPro" id="IPR036568">
    <property type="entry name" value="GGCT-like_sf"/>
</dbReference>
<dbReference type="EMBL" id="BPRB01000328">
    <property type="protein sequence ID" value="GJE62465.1"/>
    <property type="molecule type" value="Genomic_DNA"/>
</dbReference>
<reference evidence="3" key="2">
    <citation type="submission" date="2021-08" db="EMBL/GenBank/DDBJ databases">
        <authorList>
            <person name="Tani A."/>
            <person name="Ola A."/>
            <person name="Ogura Y."/>
            <person name="Katsura K."/>
            <person name="Hayashi T."/>
        </authorList>
    </citation>
    <scope>NUCLEOTIDE SEQUENCE</scope>
    <source>
        <strain evidence="3">DSM 23632</strain>
    </source>
</reference>
<dbReference type="InterPro" id="IPR013024">
    <property type="entry name" value="GGCT-like"/>
</dbReference>
<dbReference type="Gene3D" id="3.10.490.10">
    <property type="entry name" value="Gamma-glutamyl cyclotransferase-like"/>
    <property type="match status" value="1"/>
</dbReference>
<dbReference type="RefSeq" id="WP_238185100.1">
    <property type="nucleotide sequence ID" value="NZ_BPRB01000328.1"/>
</dbReference>
<evidence type="ECO:0000313" key="4">
    <source>
        <dbReference type="Proteomes" id="UP001055057"/>
    </source>
</evidence>